<dbReference type="EMBL" id="JAVHNQ010000004">
    <property type="protein sequence ID" value="KAK6350195.1"/>
    <property type="molecule type" value="Genomic_DNA"/>
</dbReference>
<reference evidence="1 2" key="1">
    <citation type="submission" date="2019-10" db="EMBL/GenBank/DDBJ databases">
        <authorList>
            <person name="Palmer J.M."/>
        </authorList>
    </citation>
    <scope>NUCLEOTIDE SEQUENCE [LARGE SCALE GENOMIC DNA]</scope>
    <source>
        <strain evidence="1 2">TWF696</strain>
    </source>
</reference>
<dbReference type="AlphaFoldDB" id="A0AAV9UWC2"/>
<evidence type="ECO:0000313" key="2">
    <source>
        <dbReference type="Proteomes" id="UP001375240"/>
    </source>
</evidence>
<gene>
    <name evidence="1" type="ORF">TWF696_006434</name>
</gene>
<sequence length="178" mass="20809">MKLSEYLDRAAAPDLRIYIWKTTPMSSSGTSLPTNLRGLPTDIVPWADFDDNIKKLLEPHLEKDDIDLTAKRLERQQSLDHLVGQKSTLVHLAIKRFEEPTKEILRTIFQINCYFEYPWPHLNIGDPDRIFAIRPDDRDKRERGKARPVFVYKTPWTLPMPDDVVQAFNEHKHDSENS</sequence>
<evidence type="ECO:0000313" key="1">
    <source>
        <dbReference type="EMBL" id="KAK6350195.1"/>
    </source>
</evidence>
<name>A0AAV9UWC2_9PEZI</name>
<organism evidence="1 2">
    <name type="scientific">Orbilia brochopaga</name>
    <dbReference type="NCBI Taxonomy" id="3140254"/>
    <lineage>
        <taxon>Eukaryota</taxon>
        <taxon>Fungi</taxon>
        <taxon>Dikarya</taxon>
        <taxon>Ascomycota</taxon>
        <taxon>Pezizomycotina</taxon>
        <taxon>Orbiliomycetes</taxon>
        <taxon>Orbiliales</taxon>
        <taxon>Orbiliaceae</taxon>
        <taxon>Orbilia</taxon>
    </lineage>
</organism>
<comment type="caution">
    <text evidence="1">The sequence shown here is derived from an EMBL/GenBank/DDBJ whole genome shotgun (WGS) entry which is preliminary data.</text>
</comment>
<proteinExistence type="predicted"/>
<accession>A0AAV9UWC2</accession>
<dbReference type="Proteomes" id="UP001375240">
    <property type="component" value="Unassembled WGS sequence"/>
</dbReference>
<keyword evidence="2" id="KW-1185">Reference proteome</keyword>
<protein>
    <submittedName>
        <fullName evidence="1">Uncharacterized protein</fullName>
    </submittedName>
</protein>